<gene>
    <name evidence="1" type="ORF">PPSIR1_19714</name>
</gene>
<evidence type="ECO:0000313" key="2">
    <source>
        <dbReference type="Proteomes" id="UP000005801"/>
    </source>
</evidence>
<name>A6GAP2_9BACT</name>
<dbReference type="Proteomes" id="UP000005801">
    <property type="component" value="Unassembled WGS sequence"/>
</dbReference>
<evidence type="ECO:0008006" key="3">
    <source>
        <dbReference type="Google" id="ProtNLM"/>
    </source>
</evidence>
<dbReference type="AlphaFoldDB" id="A6GAP2"/>
<sequence length="192" mass="20660">MSQVPRAPLVWQKSPVFSPTQTGPLDFVVSENLPPQPLTALVGLPPRPSPAARTQTVLRGAGWLLASGAFAVPGGCWHIRVRRQEYEGAETWGALLEGLIEHSEVEGERAIYLDLEKAPRISGLEATEALGALLAHCEAKGWPVAVVIAGDLIQKARVLRLLGHHAPLTARCVMSRAAALRWLKLAPRLAAL</sequence>
<dbReference type="EMBL" id="ABCS01000052">
    <property type="protein sequence ID" value="EDM77104.1"/>
    <property type="molecule type" value="Genomic_DNA"/>
</dbReference>
<evidence type="ECO:0000313" key="1">
    <source>
        <dbReference type="EMBL" id="EDM77104.1"/>
    </source>
</evidence>
<protein>
    <recommendedName>
        <fullName evidence="3">STAS/SEC14 domain-containing protein</fullName>
    </recommendedName>
</protein>
<organism evidence="1 2">
    <name type="scientific">Plesiocystis pacifica SIR-1</name>
    <dbReference type="NCBI Taxonomy" id="391625"/>
    <lineage>
        <taxon>Bacteria</taxon>
        <taxon>Pseudomonadati</taxon>
        <taxon>Myxococcota</taxon>
        <taxon>Polyangia</taxon>
        <taxon>Nannocystales</taxon>
        <taxon>Nannocystaceae</taxon>
        <taxon>Plesiocystis</taxon>
    </lineage>
</organism>
<reference evidence="1 2" key="1">
    <citation type="submission" date="2007-06" db="EMBL/GenBank/DDBJ databases">
        <authorList>
            <person name="Shimkets L."/>
            <person name="Ferriera S."/>
            <person name="Johnson J."/>
            <person name="Kravitz S."/>
            <person name="Beeson K."/>
            <person name="Sutton G."/>
            <person name="Rogers Y.-H."/>
            <person name="Friedman R."/>
            <person name="Frazier M."/>
            <person name="Venter J.C."/>
        </authorList>
    </citation>
    <scope>NUCLEOTIDE SEQUENCE [LARGE SCALE GENOMIC DNA]</scope>
    <source>
        <strain evidence="1 2">SIR-1</strain>
    </source>
</reference>
<comment type="caution">
    <text evidence="1">The sequence shown here is derived from an EMBL/GenBank/DDBJ whole genome shotgun (WGS) entry which is preliminary data.</text>
</comment>
<keyword evidence="2" id="KW-1185">Reference proteome</keyword>
<accession>A6GAP2</accession>
<proteinExistence type="predicted"/>